<comment type="caution">
    <text evidence="2">The sequence shown here is derived from an EMBL/GenBank/DDBJ whole genome shotgun (WGS) entry which is preliminary data.</text>
</comment>
<gene>
    <name evidence="2" type="ORF">B0H16DRAFT_1576152</name>
</gene>
<keyword evidence="3" id="KW-1185">Reference proteome</keyword>
<accession>A0AAD7I5B4</accession>
<evidence type="ECO:0000313" key="3">
    <source>
        <dbReference type="Proteomes" id="UP001215598"/>
    </source>
</evidence>
<evidence type="ECO:0000313" key="2">
    <source>
        <dbReference type="EMBL" id="KAJ7735306.1"/>
    </source>
</evidence>
<name>A0AAD7I5B4_9AGAR</name>
<feature type="compositionally biased region" description="Basic and acidic residues" evidence="1">
    <location>
        <begin position="9"/>
        <end position="50"/>
    </location>
</feature>
<feature type="compositionally biased region" description="Basic residues" evidence="1">
    <location>
        <begin position="96"/>
        <end position="108"/>
    </location>
</feature>
<reference evidence="2" key="1">
    <citation type="submission" date="2023-03" db="EMBL/GenBank/DDBJ databases">
        <title>Massive genome expansion in bonnet fungi (Mycena s.s.) driven by repeated elements and novel gene families across ecological guilds.</title>
        <authorList>
            <consortium name="Lawrence Berkeley National Laboratory"/>
            <person name="Harder C.B."/>
            <person name="Miyauchi S."/>
            <person name="Viragh M."/>
            <person name="Kuo A."/>
            <person name="Thoen E."/>
            <person name="Andreopoulos B."/>
            <person name="Lu D."/>
            <person name="Skrede I."/>
            <person name="Drula E."/>
            <person name="Henrissat B."/>
            <person name="Morin E."/>
            <person name="Kohler A."/>
            <person name="Barry K."/>
            <person name="LaButti K."/>
            <person name="Morin E."/>
            <person name="Salamov A."/>
            <person name="Lipzen A."/>
            <person name="Mereny Z."/>
            <person name="Hegedus B."/>
            <person name="Baldrian P."/>
            <person name="Stursova M."/>
            <person name="Weitz H."/>
            <person name="Taylor A."/>
            <person name="Grigoriev I.V."/>
            <person name="Nagy L.G."/>
            <person name="Martin F."/>
            <person name="Kauserud H."/>
        </authorList>
    </citation>
    <scope>NUCLEOTIDE SEQUENCE</scope>
    <source>
        <strain evidence="2">CBHHK182m</strain>
    </source>
</reference>
<feature type="region of interest" description="Disordered" evidence="1">
    <location>
        <begin position="94"/>
        <end position="134"/>
    </location>
</feature>
<dbReference type="AlphaFoldDB" id="A0AAD7I5B4"/>
<organism evidence="2 3">
    <name type="scientific">Mycena metata</name>
    <dbReference type="NCBI Taxonomy" id="1033252"/>
    <lineage>
        <taxon>Eukaryota</taxon>
        <taxon>Fungi</taxon>
        <taxon>Dikarya</taxon>
        <taxon>Basidiomycota</taxon>
        <taxon>Agaricomycotina</taxon>
        <taxon>Agaricomycetes</taxon>
        <taxon>Agaricomycetidae</taxon>
        <taxon>Agaricales</taxon>
        <taxon>Marasmiineae</taxon>
        <taxon>Mycenaceae</taxon>
        <taxon>Mycena</taxon>
    </lineage>
</organism>
<evidence type="ECO:0000256" key="1">
    <source>
        <dbReference type="SAM" id="MobiDB-lite"/>
    </source>
</evidence>
<dbReference type="Proteomes" id="UP001215598">
    <property type="component" value="Unassembled WGS sequence"/>
</dbReference>
<proteinExistence type="predicted"/>
<feature type="region of interest" description="Disordered" evidence="1">
    <location>
        <begin position="1"/>
        <end position="69"/>
    </location>
</feature>
<protein>
    <submittedName>
        <fullName evidence="2">Uncharacterized protein</fullName>
    </submittedName>
</protein>
<feature type="compositionally biased region" description="Basic residues" evidence="1">
    <location>
        <begin position="53"/>
        <end position="66"/>
    </location>
</feature>
<sequence length="210" mass="24153">MSLSPLRSAKRDEGMEVDSYHADPHAYDYERQTRQQEDGARDRDRAERSAQRPARRRGVNAVRRRPLVRDRTTRLLMHTEGGTRSLRYMRREMAVRRRRRSSSRCTHHPRTDSARRGRFTTPAQTPATTRMPPHDLVRQPALLPQLLIIVGRGGLLERQRIPTQLGPALAHTHRRIRRCSAPWCSSIREAGLGLGCRWSGLGQCRSRAAL</sequence>
<dbReference type="EMBL" id="JARKIB010000127">
    <property type="protein sequence ID" value="KAJ7735306.1"/>
    <property type="molecule type" value="Genomic_DNA"/>
</dbReference>